<gene>
    <name evidence="1" type="ORF">XE03_1466</name>
</gene>
<comment type="caution">
    <text evidence="1">The sequence shown here is derived from an EMBL/GenBank/DDBJ whole genome shotgun (WGS) entry which is preliminary data.</text>
</comment>
<evidence type="ECO:0000313" key="1">
    <source>
        <dbReference type="EMBL" id="KUK86516.1"/>
    </source>
</evidence>
<proteinExistence type="predicted"/>
<accession>A0A117M652</accession>
<dbReference type="AlphaFoldDB" id="A0A117M652"/>
<dbReference type="EMBL" id="LGGX01000017">
    <property type="protein sequence ID" value="KUK86516.1"/>
    <property type="molecule type" value="Genomic_DNA"/>
</dbReference>
<sequence>MKRFILLISTVICLSIFSYPIYNYESILNPNTSVIPAKSYNVNFTMLPVGGMGFSTNFSFFPRIMFGLSYSATNIVSYDRPQFSKYPGFLVKVLLVEEEDYVPAVSFGISSQGFGTFYNNRYYIKSKGFFVNTSKILYPPLGELLICGGANYSIFENIDEKMIDFFCQAEYYFTDNFGLLLEYFLGLDDRTDDNSFGRGVGYFNIGLKWIYEEKLGIEVDFVDILKNNVTENGVGRSVKITYSDFF</sequence>
<protein>
    <submittedName>
        <fullName evidence="1">Uncharacterized protein</fullName>
    </submittedName>
</protein>
<organism evidence="1 2">
    <name type="scientific">candidate division TA06 bacterium 34_109</name>
    <dbReference type="NCBI Taxonomy" id="1635277"/>
    <lineage>
        <taxon>Bacteria</taxon>
        <taxon>Bacteria division TA06</taxon>
    </lineage>
</organism>
<dbReference type="Proteomes" id="UP000053467">
    <property type="component" value="Unassembled WGS sequence"/>
</dbReference>
<name>A0A117M652_UNCT6</name>
<evidence type="ECO:0000313" key="2">
    <source>
        <dbReference type="Proteomes" id="UP000053467"/>
    </source>
</evidence>
<reference evidence="2" key="1">
    <citation type="journal article" date="2015" name="MBio">
        <title>Genome-Resolved Metagenomic Analysis Reveals Roles for Candidate Phyla and Other Microbial Community Members in Biogeochemical Transformations in Oil Reservoirs.</title>
        <authorList>
            <person name="Hu P."/>
            <person name="Tom L."/>
            <person name="Singh A."/>
            <person name="Thomas B.C."/>
            <person name="Baker B.J."/>
            <person name="Piceno Y.M."/>
            <person name="Andersen G.L."/>
            <person name="Banfield J.F."/>
        </authorList>
    </citation>
    <scope>NUCLEOTIDE SEQUENCE [LARGE SCALE GENOMIC DNA]</scope>
</reference>